<comment type="caution">
    <text evidence="2">The sequence shown here is derived from an EMBL/GenBank/DDBJ whole genome shotgun (WGS) entry which is preliminary data.</text>
</comment>
<dbReference type="RefSeq" id="WP_069422489.1">
    <property type="nucleotide sequence ID" value="NZ_CBCRZH010000143.1"/>
</dbReference>
<name>A0A1E3S5I5_MYCIE</name>
<dbReference type="Proteomes" id="UP000192739">
    <property type="component" value="Unassembled WGS sequence"/>
</dbReference>
<keyword evidence="3" id="KW-1185">Reference proteome</keyword>
<protein>
    <submittedName>
        <fullName evidence="2">Uncharacterized protein</fullName>
    </submittedName>
</protein>
<dbReference type="OrthoDB" id="5077512at2"/>
<evidence type="ECO:0000256" key="1">
    <source>
        <dbReference type="SAM" id="MobiDB-lite"/>
    </source>
</evidence>
<dbReference type="EMBL" id="MVHT01000139">
    <property type="protein sequence ID" value="ORA93673.1"/>
    <property type="molecule type" value="Genomic_DNA"/>
</dbReference>
<reference evidence="2 3" key="1">
    <citation type="submission" date="2017-02" db="EMBL/GenBank/DDBJ databases">
        <title>The new phylogeny of genus Mycobacterium.</title>
        <authorList>
            <person name="Tortoli E."/>
            <person name="Trovato A."/>
            <person name="Cirillo D.M."/>
        </authorList>
    </citation>
    <scope>NUCLEOTIDE SEQUENCE [LARGE SCALE GENOMIC DNA]</scope>
    <source>
        <strain evidence="2 3">DSM 44049</strain>
    </source>
</reference>
<dbReference type="AlphaFoldDB" id="A0A1E3S5I5"/>
<gene>
    <name evidence="2" type="ORF">BST27_28660</name>
</gene>
<accession>A0A1E3S5I5</accession>
<evidence type="ECO:0000313" key="3">
    <source>
        <dbReference type="Proteomes" id="UP000192739"/>
    </source>
</evidence>
<dbReference type="STRING" id="28445.BHQ20_28415"/>
<sequence>MANKRNRARKAKSKGPAGPRLAYELFSELNATFYEDDPSEYLLTKIEAVTLMLAPDEALAPAYASERVIGVTRRSMTPVPSKEARDRYVRTECVLVLHHACETLLRLFFAHAEKQDCPWLGMAASVSFVEFKEKVFAGLKSGFDRDTVAVVFLGGADPTVAAIEVGADEFEDSVSALQLLLEFAAETVLSESFLYNSCKHGLTIVQTDESTQMALTPPGGDPVRLLAGSQFAYLHKPRSPGAKGGTEWFVSMTLTLPDQDIEVSFLIQQAVSSLWKVARRRYAGQAGEVSIISTRAVRDAIHGPVFEAGHPVRTTTHELAKKDDAGKILGVDIDLSGPSLPDEDMWEPGAATDSSPPRRVVLPLRQQDRRIISTSSRKLLPISPNWSSRV</sequence>
<evidence type="ECO:0000313" key="2">
    <source>
        <dbReference type="EMBL" id="ORA93673.1"/>
    </source>
</evidence>
<organism evidence="2 3">
    <name type="scientific">Mycobacterium intermedium</name>
    <dbReference type="NCBI Taxonomy" id="28445"/>
    <lineage>
        <taxon>Bacteria</taxon>
        <taxon>Bacillati</taxon>
        <taxon>Actinomycetota</taxon>
        <taxon>Actinomycetes</taxon>
        <taxon>Mycobacteriales</taxon>
        <taxon>Mycobacteriaceae</taxon>
        <taxon>Mycobacterium</taxon>
        <taxon>Mycobacterium simiae complex</taxon>
    </lineage>
</organism>
<feature type="region of interest" description="Disordered" evidence="1">
    <location>
        <begin position="339"/>
        <end position="358"/>
    </location>
</feature>
<proteinExistence type="predicted"/>